<comment type="caution">
    <text evidence="3">The sequence shown here is derived from an EMBL/GenBank/DDBJ whole genome shotgun (WGS) entry which is preliminary data.</text>
</comment>
<keyword evidence="2" id="KW-0472">Membrane</keyword>
<protein>
    <submittedName>
        <fullName evidence="3">G916 protein</fullName>
    </submittedName>
</protein>
<reference evidence="3 4" key="1">
    <citation type="submission" date="2024-06" db="EMBL/GenBank/DDBJ databases">
        <authorList>
            <person name="Kraege A."/>
            <person name="Thomma B."/>
        </authorList>
    </citation>
    <scope>NUCLEOTIDE SEQUENCE [LARGE SCALE GENOMIC DNA]</scope>
</reference>
<organism evidence="3 4">
    <name type="scientific">Coccomyxa viridis</name>
    <dbReference type="NCBI Taxonomy" id="1274662"/>
    <lineage>
        <taxon>Eukaryota</taxon>
        <taxon>Viridiplantae</taxon>
        <taxon>Chlorophyta</taxon>
        <taxon>core chlorophytes</taxon>
        <taxon>Trebouxiophyceae</taxon>
        <taxon>Trebouxiophyceae incertae sedis</taxon>
        <taxon>Coccomyxaceae</taxon>
        <taxon>Coccomyxa</taxon>
    </lineage>
</organism>
<keyword evidence="2" id="KW-1133">Transmembrane helix</keyword>
<sequence length="361" mass="39635">MQVRAQISLSGQASCSGSSLHAAGPKRLALALPKIYLQHSRIQRQSQRVKAQEDRGEGPLEAVVDKVKDVLGIDESVDENILEYCSLDKEGLRRKNKMTLGEKEQEFLGALRAYYYDEKALLSNEEFDNLKEDLIWAGSKVAVLSVVEQRFLEATMAYQAGKPIVSDEEYDQLKRELRNKNSMVVQQGPRCSIRSKNIYSDANPDYLKMTLLNLPAAILTLILLFSVDDLTGFEITYLLELPQPGGIFVVWGLVLPLVYIVASSLTNLVLRDFLILKGPCPECGTEATTYFGDIFTVKGPRVDNTVTCSNCKALINVNAEKRSMLISGMPGGKDGGDKKKAPPSNGKGGGSKAKQQQASPA</sequence>
<dbReference type="PANTHER" id="PTHR31032:SF1">
    <property type="entry name" value="PGR5-LIKE PROTEIN 1B, CHLOROPLASTIC"/>
    <property type="match status" value="1"/>
</dbReference>
<dbReference type="PANTHER" id="PTHR31032">
    <property type="entry name" value="PGR5-LIKE PROTEIN 1B, CHLOROPLASTIC"/>
    <property type="match status" value="1"/>
</dbReference>
<evidence type="ECO:0000313" key="4">
    <source>
        <dbReference type="Proteomes" id="UP001497392"/>
    </source>
</evidence>
<evidence type="ECO:0000313" key="3">
    <source>
        <dbReference type="EMBL" id="CAL5219140.1"/>
    </source>
</evidence>
<evidence type="ECO:0000256" key="1">
    <source>
        <dbReference type="SAM" id="MobiDB-lite"/>
    </source>
</evidence>
<dbReference type="InterPro" id="IPR039987">
    <property type="entry name" value="PGRL1"/>
</dbReference>
<keyword evidence="4" id="KW-1185">Reference proteome</keyword>
<name>A0ABP1FGU6_9CHLO</name>
<dbReference type="Proteomes" id="UP001497392">
    <property type="component" value="Unassembled WGS sequence"/>
</dbReference>
<feature type="region of interest" description="Disordered" evidence="1">
    <location>
        <begin position="326"/>
        <end position="361"/>
    </location>
</feature>
<proteinExistence type="predicted"/>
<feature type="compositionally biased region" description="Low complexity" evidence="1">
    <location>
        <begin position="352"/>
        <end position="361"/>
    </location>
</feature>
<keyword evidence="2" id="KW-0812">Transmembrane</keyword>
<accession>A0ABP1FGU6</accession>
<gene>
    <name evidence="3" type="primary">g916</name>
    <name evidence="3" type="ORF">VP750_LOCUS799</name>
</gene>
<feature type="transmembrane region" description="Helical" evidence="2">
    <location>
        <begin position="247"/>
        <end position="270"/>
    </location>
</feature>
<evidence type="ECO:0000256" key="2">
    <source>
        <dbReference type="SAM" id="Phobius"/>
    </source>
</evidence>
<dbReference type="EMBL" id="CAXHTA020000002">
    <property type="protein sequence ID" value="CAL5219140.1"/>
    <property type="molecule type" value="Genomic_DNA"/>
</dbReference>
<feature type="transmembrane region" description="Helical" evidence="2">
    <location>
        <begin position="206"/>
        <end position="227"/>
    </location>
</feature>